<dbReference type="PANTHER" id="PTHR33507:SF3">
    <property type="entry name" value="INNER MEMBRANE PROTEIN YBBJ"/>
    <property type="match status" value="1"/>
</dbReference>
<evidence type="ECO:0000256" key="3">
    <source>
        <dbReference type="ARBA" id="ARBA00022989"/>
    </source>
</evidence>
<protein>
    <submittedName>
        <fullName evidence="7">NfeD family protein</fullName>
    </submittedName>
</protein>
<feature type="transmembrane region" description="Helical" evidence="5">
    <location>
        <begin position="29"/>
        <end position="62"/>
    </location>
</feature>
<dbReference type="Gene3D" id="2.40.50.140">
    <property type="entry name" value="Nucleic acid-binding proteins"/>
    <property type="match status" value="1"/>
</dbReference>
<comment type="subcellular location">
    <subcellularLocation>
        <location evidence="1">Membrane</location>
        <topology evidence="1">Multi-pass membrane protein</topology>
    </subcellularLocation>
</comment>
<dbReference type="InterPro" id="IPR052165">
    <property type="entry name" value="Membrane_assoc_protease"/>
</dbReference>
<gene>
    <name evidence="7" type="ORF">LKD45_10565</name>
</gene>
<evidence type="ECO:0000256" key="1">
    <source>
        <dbReference type="ARBA" id="ARBA00004141"/>
    </source>
</evidence>
<dbReference type="SUPFAM" id="SSF141322">
    <property type="entry name" value="NfeD domain-like"/>
    <property type="match status" value="1"/>
</dbReference>
<keyword evidence="8" id="KW-1185">Reference proteome</keyword>
<dbReference type="EMBL" id="JAJEQF010000028">
    <property type="protein sequence ID" value="MCC2168124.1"/>
    <property type="molecule type" value="Genomic_DNA"/>
</dbReference>
<dbReference type="Proteomes" id="UP001199355">
    <property type="component" value="Unassembled WGS sequence"/>
</dbReference>
<dbReference type="GO" id="GO:0005886">
    <property type="term" value="C:plasma membrane"/>
    <property type="evidence" value="ECO:0007669"/>
    <property type="project" value="TreeGrafter"/>
</dbReference>
<keyword evidence="4 5" id="KW-0472">Membrane</keyword>
<feature type="domain" description="NfeD-like C-terminal" evidence="6">
    <location>
        <begin position="81"/>
        <end position="142"/>
    </location>
</feature>
<dbReference type="AlphaFoldDB" id="A0AAE3DMZ2"/>
<dbReference type="InterPro" id="IPR012340">
    <property type="entry name" value="NA-bd_OB-fold"/>
</dbReference>
<dbReference type="Pfam" id="PF01957">
    <property type="entry name" value="NfeD"/>
    <property type="match status" value="1"/>
</dbReference>
<comment type="caution">
    <text evidence="7">The sequence shown here is derived from an EMBL/GenBank/DDBJ whole genome shotgun (WGS) entry which is preliminary data.</text>
</comment>
<reference evidence="7 8" key="1">
    <citation type="submission" date="2021-10" db="EMBL/GenBank/DDBJ databases">
        <title>Anaerobic single-cell dispensing facilitates the cultivation of human gut bacteria.</title>
        <authorList>
            <person name="Afrizal A."/>
        </authorList>
    </citation>
    <scope>NUCLEOTIDE SEQUENCE [LARGE SCALE GENOMIC DNA]</scope>
    <source>
        <strain evidence="7 8">CLA-AA-H244</strain>
    </source>
</reference>
<keyword evidence="2 5" id="KW-0812">Transmembrane</keyword>
<evidence type="ECO:0000259" key="6">
    <source>
        <dbReference type="Pfam" id="PF01957"/>
    </source>
</evidence>
<name>A0AAE3DMZ2_9FIRM</name>
<dbReference type="InterPro" id="IPR002810">
    <property type="entry name" value="NfeD-like_C"/>
</dbReference>
<evidence type="ECO:0000256" key="2">
    <source>
        <dbReference type="ARBA" id="ARBA00022692"/>
    </source>
</evidence>
<dbReference type="PANTHER" id="PTHR33507">
    <property type="entry name" value="INNER MEMBRANE PROTEIN YBBJ"/>
    <property type="match status" value="1"/>
</dbReference>
<proteinExistence type="predicted"/>
<evidence type="ECO:0000313" key="7">
    <source>
        <dbReference type="EMBL" id="MCC2168124.1"/>
    </source>
</evidence>
<sequence length="162" mass="17492">MTEVFAWLALLILLVLIELATMGLTTIWFAAGALVATIAAACGAPVLVQVILFLVVSVLMLVFTRPVAMRYFNVGRAKTNVDSMLGERGIVTGRIDNLHSCGQVTLKGMEWSARSQETEGTIEEGTVVIVKKIDGVKLIVVPDEIETEEPVTNSSEAADNMR</sequence>
<evidence type="ECO:0000256" key="4">
    <source>
        <dbReference type="ARBA" id="ARBA00023136"/>
    </source>
</evidence>
<evidence type="ECO:0000256" key="5">
    <source>
        <dbReference type="SAM" id="Phobius"/>
    </source>
</evidence>
<dbReference type="RefSeq" id="WP_117959994.1">
    <property type="nucleotide sequence ID" value="NZ_JAJEQF010000028.1"/>
</dbReference>
<accession>A0AAE3DMZ2</accession>
<evidence type="ECO:0000313" key="8">
    <source>
        <dbReference type="Proteomes" id="UP001199355"/>
    </source>
</evidence>
<keyword evidence="3 5" id="KW-1133">Transmembrane helix</keyword>
<organism evidence="7 8">
    <name type="scientific">Gallintestinimicrobium propionicum</name>
    <dbReference type="NCBI Taxonomy" id="2981770"/>
    <lineage>
        <taxon>Bacteria</taxon>
        <taxon>Bacillati</taxon>
        <taxon>Bacillota</taxon>
        <taxon>Clostridia</taxon>
        <taxon>Lachnospirales</taxon>
        <taxon>Lachnospiraceae</taxon>
        <taxon>Gallintestinimicrobium</taxon>
    </lineage>
</organism>